<keyword evidence="5" id="KW-0574">Periplasm</keyword>
<dbReference type="Proteomes" id="UP000246569">
    <property type="component" value="Unassembled WGS sequence"/>
</dbReference>
<dbReference type="GO" id="GO:0030288">
    <property type="term" value="C:outer membrane-bounded periplasmic space"/>
    <property type="evidence" value="ECO:0007669"/>
    <property type="project" value="InterPro"/>
</dbReference>
<dbReference type="GO" id="GO:0015276">
    <property type="term" value="F:ligand-gated monoatomic ion channel activity"/>
    <property type="evidence" value="ECO:0007669"/>
    <property type="project" value="InterPro"/>
</dbReference>
<reference evidence="10 11" key="1">
    <citation type="submission" date="2018-05" db="EMBL/GenBank/DDBJ databases">
        <title>Genomic Encyclopedia of Type Strains, Phase IV (KMG-IV): sequencing the most valuable type-strain genomes for metagenomic binning, comparative biology and taxonomic classification.</title>
        <authorList>
            <person name="Goeker M."/>
        </authorList>
    </citation>
    <scope>NUCLEOTIDE SEQUENCE [LARGE SCALE GENOMIC DNA]</scope>
    <source>
        <strain evidence="10 11">DSM 23606</strain>
    </source>
</reference>
<dbReference type="InterPro" id="IPR018313">
    <property type="entry name" value="SBP_3_CS"/>
</dbReference>
<feature type="domain" description="Solute-binding protein family 3/N-terminal" evidence="8">
    <location>
        <begin position="27"/>
        <end position="255"/>
    </location>
</feature>
<comment type="caution">
    <text evidence="10">The sequence shown here is derived from an EMBL/GenBank/DDBJ whole genome shotgun (WGS) entry which is preliminary data.</text>
</comment>
<evidence type="ECO:0000256" key="4">
    <source>
        <dbReference type="ARBA" id="ARBA00022729"/>
    </source>
</evidence>
<comment type="similarity">
    <text evidence="2 6">Belongs to the bacterial solute-binding protein 3 family.</text>
</comment>
<evidence type="ECO:0000256" key="2">
    <source>
        <dbReference type="ARBA" id="ARBA00010333"/>
    </source>
</evidence>
<evidence type="ECO:0000259" key="8">
    <source>
        <dbReference type="SMART" id="SM00062"/>
    </source>
</evidence>
<dbReference type="SMART" id="SM00079">
    <property type="entry name" value="PBPe"/>
    <property type="match status" value="1"/>
</dbReference>
<evidence type="ECO:0000256" key="6">
    <source>
        <dbReference type="RuleBase" id="RU003744"/>
    </source>
</evidence>
<dbReference type="InterPro" id="IPR001638">
    <property type="entry name" value="Solute-binding_3/MltF_N"/>
</dbReference>
<dbReference type="NCBIfam" id="TIGR01096">
    <property type="entry name" value="3A0103s03R"/>
    <property type="match status" value="1"/>
</dbReference>
<dbReference type="EMBL" id="QGTJ01000006">
    <property type="protein sequence ID" value="PWV61046.1"/>
    <property type="molecule type" value="Genomic_DNA"/>
</dbReference>
<dbReference type="PANTHER" id="PTHR35936:SF17">
    <property type="entry name" value="ARGININE-BINDING EXTRACELLULAR PROTEIN ARTP"/>
    <property type="match status" value="1"/>
</dbReference>
<protein>
    <submittedName>
        <fullName evidence="10">Amino acid ABC transporter substrate-binding protein (PAAT family)</fullName>
    </submittedName>
</protein>
<dbReference type="RefSeq" id="WP_110018724.1">
    <property type="nucleotide sequence ID" value="NZ_QGTJ01000006.1"/>
</dbReference>
<feature type="domain" description="Ionotropic glutamate receptor C-terminal" evidence="9">
    <location>
        <begin position="27"/>
        <end position="253"/>
    </location>
</feature>
<feature type="signal peptide" evidence="7">
    <location>
        <begin position="1"/>
        <end position="22"/>
    </location>
</feature>
<dbReference type="FunFam" id="3.40.190.10:FF:000002">
    <property type="entry name" value="Glutamine ABC transporter periplasmic protein"/>
    <property type="match status" value="1"/>
</dbReference>
<dbReference type="InterPro" id="IPR001320">
    <property type="entry name" value="Iontro_rcpt_C"/>
</dbReference>
<evidence type="ECO:0000256" key="5">
    <source>
        <dbReference type="ARBA" id="ARBA00022764"/>
    </source>
</evidence>
<accession>A0A317MUD7</accession>
<dbReference type="SUPFAM" id="SSF53850">
    <property type="entry name" value="Periplasmic binding protein-like II"/>
    <property type="match status" value="1"/>
</dbReference>
<dbReference type="Gene3D" id="3.40.190.10">
    <property type="entry name" value="Periplasmic binding protein-like II"/>
    <property type="match status" value="2"/>
</dbReference>
<dbReference type="InterPro" id="IPR005768">
    <property type="entry name" value="Lys_Arg_Orn-bd"/>
</dbReference>
<dbReference type="CDD" id="cd13703">
    <property type="entry name" value="PBP2_HisJ_LAO"/>
    <property type="match status" value="1"/>
</dbReference>
<dbReference type="PROSITE" id="PS01039">
    <property type="entry name" value="SBP_BACTERIAL_3"/>
    <property type="match status" value="1"/>
</dbReference>
<dbReference type="SMART" id="SM00062">
    <property type="entry name" value="PBPb"/>
    <property type="match status" value="1"/>
</dbReference>
<organism evidence="10 11">
    <name type="scientific">Plasticicumulans acidivorans</name>
    <dbReference type="NCBI Taxonomy" id="886464"/>
    <lineage>
        <taxon>Bacteria</taxon>
        <taxon>Pseudomonadati</taxon>
        <taxon>Pseudomonadota</taxon>
        <taxon>Gammaproteobacteria</taxon>
        <taxon>Candidatus Competibacteraceae</taxon>
        <taxon>Plasticicumulans</taxon>
    </lineage>
</organism>
<keyword evidence="11" id="KW-1185">Reference proteome</keyword>
<dbReference type="GO" id="GO:0016020">
    <property type="term" value="C:membrane"/>
    <property type="evidence" value="ECO:0007669"/>
    <property type="project" value="InterPro"/>
</dbReference>
<sequence length="260" mass="28919">MKKIVLSVIAGVLAMSVGIAEAKDWKKIRIATEGAYPPFNLVDADGKLAGFEIDLANALCEQMKAKCTLVKQDWDGMIPALKAKKFDMIMASMSITDERKQQVDFSDWYYRMPAQFVAKKGSGLVISAEGLKGKTIGVQRETVSDKFLTDNFGSVADIKRYATQDEVYLDLTAGRLDGYIADIIVSRDAFLSKPEGQDYEFVGPQFSDEKWFGEGIGAAIRKEDKDLTEKFNKALAELVANGKYKEIAAKYPDFDAYIRK</sequence>
<proteinExistence type="inferred from homology"/>
<keyword evidence="4 7" id="KW-0732">Signal</keyword>
<evidence type="ECO:0000313" key="11">
    <source>
        <dbReference type="Proteomes" id="UP000246569"/>
    </source>
</evidence>
<dbReference type="AlphaFoldDB" id="A0A317MUD7"/>
<keyword evidence="3" id="KW-0813">Transport</keyword>
<evidence type="ECO:0000259" key="9">
    <source>
        <dbReference type="SMART" id="SM00079"/>
    </source>
</evidence>
<evidence type="ECO:0000256" key="1">
    <source>
        <dbReference type="ARBA" id="ARBA00004418"/>
    </source>
</evidence>
<comment type="subcellular location">
    <subcellularLocation>
        <location evidence="1">Periplasm</location>
    </subcellularLocation>
</comment>
<name>A0A317MUD7_9GAMM</name>
<dbReference type="OrthoDB" id="9768183at2"/>
<evidence type="ECO:0000313" key="10">
    <source>
        <dbReference type="EMBL" id="PWV61046.1"/>
    </source>
</evidence>
<evidence type="ECO:0000256" key="3">
    <source>
        <dbReference type="ARBA" id="ARBA00022448"/>
    </source>
</evidence>
<dbReference type="PANTHER" id="PTHR35936">
    <property type="entry name" value="MEMBRANE-BOUND LYTIC MUREIN TRANSGLYCOSYLASE F"/>
    <property type="match status" value="1"/>
</dbReference>
<dbReference type="Pfam" id="PF00497">
    <property type="entry name" value="SBP_bac_3"/>
    <property type="match status" value="1"/>
</dbReference>
<gene>
    <name evidence="10" type="ORF">C7443_10660</name>
</gene>
<feature type="chain" id="PRO_5016360385" evidence="7">
    <location>
        <begin position="23"/>
        <end position="260"/>
    </location>
</feature>
<evidence type="ECO:0000256" key="7">
    <source>
        <dbReference type="SAM" id="SignalP"/>
    </source>
</evidence>